<keyword evidence="3" id="KW-1185">Reference proteome</keyword>
<dbReference type="Proteomes" id="UP000317835">
    <property type="component" value="Chromosome"/>
</dbReference>
<dbReference type="Gene3D" id="2.120.10.30">
    <property type="entry name" value="TolB, C-terminal domain"/>
    <property type="match status" value="2"/>
</dbReference>
<dbReference type="RefSeq" id="WP_197446955.1">
    <property type="nucleotide sequence ID" value="NZ_CP036426.1"/>
</dbReference>
<dbReference type="PANTHER" id="PTHR36842">
    <property type="entry name" value="PROTEIN TOLB HOMOLOG"/>
    <property type="match status" value="1"/>
</dbReference>
<evidence type="ECO:0000313" key="2">
    <source>
        <dbReference type="EMBL" id="QDV34824.1"/>
    </source>
</evidence>
<dbReference type="EMBL" id="CP036426">
    <property type="protein sequence ID" value="QDV34824.1"/>
    <property type="molecule type" value="Genomic_DNA"/>
</dbReference>
<dbReference type="AlphaFoldDB" id="A0A518H1Y1"/>
<accession>A0A518H1Y1</accession>
<dbReference type="PANTHER" id="PTHR36842:SF1">
    <property type="entry name" value="PROTEIN TOLB"/>
    <property type="match status" value="1"/>
</dbReference>
<dbReference type="KEGG" id="tpla:ElP_27210"/>
<gene>
    <name evidence="2" type="ORF">ElP_27210</name>
</gene>
<organism evidence="2 3">
    <name type="scientific">Tautonia plasticadhaerens</name>
    <dbReference type="NCBI Taxonomy" id="2527974"/>
    <lineage>
        <taxon>Bacteria</taxon>
        <taxon>Pseudomonadati</taxon>
        <taxon>Planctomycetota</taxon>
        <taxon>Planctomycetia</taxon>
        <taxon>Isosphaerales</taxon>
        <taxon>Isosphaeraceae</taxon>
        <taxon>Tautonia</taxon>
    </lineage>
</organism>
<proteinExistence type="inferred from homology"/>
<dbReference type="InterPro" id="IPR011042">
    <property type="entry name" value="6-blade_b-propeller_TolB-like"/>
</dbReference>
<dbReference type="InterPro" id="IPR011659">
    <property type="entry name" value="WD40"/>
</dbReference>
<dbReference type="Pfam" id="PF07676">
    <property type="entry name" value="PD40"/>
    <property type="match status" value="6"/>
</dbReference>
<protein>
    <submittedName>
        <fullName evidence="2">Translocation protein TolB</fullName>
    </submittedName>
</protein>
<name>A0A518H1Y1_9BACT</name>
<evidence type="ECO:0000313" key="3">
    <source>
        <dbReference type="Proteomes" id="UP000317835"/>
    </source>
</evidence>
<sequence length="336" mass="35642">MGHRDSGDETGRARPTAGGILVASLALLLAAGPRDAEALQAPAGLFVVGADGTGLRAVASPGAGPDDFRRAAHPSWSPDGRKLAFTAFDATGRRPEIRVVPASGGASRAVAEGVAPSWSHDGSTLAFMISGKPGIATDWSRPGRNDERIAVLRLPEPDPQADPDADAGPRPGPVEVVASGLWPRWSPVDGRLAFAGRRGASWDVYVRSADGLAQIRLTDDPAMDTEPLWTPDGREVAFLSNRGVRWDLYRIPADGLGAVRRLTNHPRREDTAALSPDASRVAFTDDLGRPGSRILLLDLASEVARPLLPDPFEDREPCWSPDGRFIAFASRRPGPG</sequence>
<evidence type="ECO:0000256" key="1">
    <source>
        <dbReference type="ARBA" id="ARBA00009820"/>
    </source>
</evidence>
<comment type="similarity">
    <text evidence="1">Belongs to the TolB family.</text>
</comment>
<dbReference type="SUPFAM" id="SSF82171">
    <property type="entry name" value="DPP6 N-terminal domain-like"/>
    <property type="match status" value="1"/>
</dbReference>
<reference evidence="2 3" key="1">
    <citation type="submission" date="2019-02" db="EMBL/GenBank/DDBJ databases">
        <title>Deep-cultivation of Planctomycetes and their phenomic and genomic characterization uncovers novel biology.</title>
        <authorList>
            <person name="Wiegand S."/>
            <person name="Jogler M."/>
            <person name="Boedeker C."/>
            <person name="Pinto D."/>
            <person name="Vollmers J."/>
            <person name="Rivas-Marin E."/>
            <person name="Kohn T."/>
            <person name="Peeters S.H."/>
            <person name="Heuer A."/>
            <person name="Rast P."/>
            <person name="Oberbeckmann S."/>
            <person name="Bunk B."/>
            <person name="Jeske O."/>
            <person name="Meyerdierks A."/>
            <person name="Storesund J.E."/>
            <person name="Kallscheuer N."/>
            <person name="Luecker S."/>
            <person name="Lage O.M."/>
            <person name="Pohl T."/>
            <person name="Merkel B.J."/>
            <person name="Hornburger P."/>
            <person name="Mueller R.-W."/>
            <person name="Bruemmer F."/>
            <person name="Labrenz M."/>
            <person name="Spormann A.M."/>
            <person name="Op den Camp H."/>
            <person name="Overmann J."/>
            <person name="Amann R."/>
            <person name="Jetten M.S.M."/>
            <person name="Mascher T."/>
            <person name="Medema M.H."/>
            <person name="Devos D.P."/>
            <person name="Kaster A.-K."/>
            <person name="Ovreas L."/>
            <person name="Rohde M."/>
            <person name="Galperin M.Y."/>
            <person name="Jogler C."/>
        </authorList>
    </citation>
    <scope>NUCLEOTIDE SEQUENCE [LARGE SCALE GENOMIC DNA]</scope>
    <source>
        <strain evidence="2 3">ElP</strain>
    </source>
</reference>